<evidence type="ECO:0000256" key="2">
    <source>
        <dbReference type="ARBA" id="ARBA00023125"/>
    </source>
</evidence>
<evidence type="ECO:0000313" key="6">
    <source>
        <dbReference type="Proteomes" id="UP000541185"/>
    </source>
</evidence>
<keyword evidence="6" id="KW-1185">Reference proteome</keyword>
<name>A0A848H6Y1_9BURK</name>
<dbReference type="PROSITE" id="PS01124">
    <property type="entry name" value="HTH_ARAC_FAMILY_2"/>
    <property type="match status" value="1"/>
</dbReference>
<feature type="domain" description="HTH araC/xylS-type" evidence="4">
    <location>
        <begin position="232"/>
        <end position="330"/>
    </location>
</feature>
<dbReference type="EMBL" id="JABBFX010000001">
    <property type="protein sequence ID" value="NML44313.1"/>
    <property type="molecule type" value="Genomic_DNA"/>
</dbReference>
<evidence type="ECO:0000256" key="1">
    <source>
        <dbReference type="ARBA" id="ARBA00023015"/>
    </source>
</evidence>
<dbReference type="Gene3D" id="1.10.10.60">
    <property type="entry name" value="Homeodomain-like"/>
    <property type="match status" value="1"/>
</dbReference>
<keyword evidence="1" id="KW-0805">Transcription regulation</keyword>
<evidence type="ECO:0000256" key="3">
    <source>
        <dbReference type="ARBA" id="ARBA00023163"/>
    </source>
</evidence>
<sequence length="346" mass="37484">MPGPTVSVNVLTGFPGLVRNHGGDAAQLLRRARIAPQTLGDPQARLPVRAVARLLEDSAEALACPDLGLRLSQARRLSHFGAVGLLARDEPDVRHALLAITSWLHLHSEVVLELHETRGGAVLSAHLLEAGAAASRQVSDLVVGGILQILRHLLGAGWHPQAVTLQHEAPADARPWRHHFGCRVDFDADANALYLAAADLDHPIQQADPLFRSVSERQVEEWAGLRARPLPAQVRELVRVMLPSGRCTMDNVALRLGLQSRTLRRHLTAEGVSFAEELEATRRELAQRYLAGSGKSMAAVAALLGFSETSAFSRWFAKAFGCAPTQWRAKPPAAVRTPAPRPSARP</sequence>
<comment type="caution">
    <text evidence="5">The sequence shown here is derived from an EMBL/GenBank/DDBJ whole genome shotgun (WGS) entry which is preliminary data.</text>
</comment>
<protein>
    <submittedName>
        <fullName evidence="5">AraC family transcriptional regulator</fullName>
    </submittedName>
</protein>
<gene>
    <name evidence="5" type="ORF">HHL11_11165</name>
</gene>
<reference evidence="5 6" key="1">
    <citation type="submission" date="2020-04" db="EMBL/GenBank/DDBJ databases">
        <title>Ramlibacter sp. G-1-2-2 isolated from soil.</title>
        <authorList>
            <person name="Dahal R.H."/>
        </authorList>
    </citation>
    <scope>NUCLEOTIDE SEQUENCE [LARGE SCALE GENOMIC DNA]</scope>
    <source>
        <strain evidence="5 6">G-1-2-2</strain>
    </source>
</reference>
<dbReference type="RefSeq" id="WP_169418454.1">
    <property type="nucleotide sequence ID" value="NZ_JABBFX010000001.1"/>
</dbReference>
<dbReference type="GO" id="GO:0005829">
    <property type="term" value="C:cytosol"/>
    <property type="evidence" value="ECO:0007669"/>
    <property type="project" value="TreeGrafter"/>
</dbReference>
<dbReference type="GO" id="GO:0000976">
    <property type="term" value="F:transcription cis-regulatory region binding"/>
    <property type="evidence" value="ECO:0007669"/>
    <property type="project" value="TreeGrafter"/>
</dbReference>
<dbReference type="InterPro" id="IPR032687">
    <property type="entry name" value="AraC-type_N"/>
</dbReference>
<dbReference type="SUPFAM" id="SSF46689">
    <property type="entry name" value="Homeodomain-like"/>
    <property type="match status" value="1"/>
</dbReference>
<proteinExistence type="predicted"/>
<dbReference type="PANTHER" id="PTHR47894">
    <property type="entry name" value="HTH-TYPE TRANSCRIPTIONAL REGULATOR GADX"/>
    <property type="match status" value="1"/>
</dbReference>
<evidence type="ECO:0000313" key="5">
    <source>
        <dbReference type="EMBL" id="NML44313.1"/>
    </source>
</evidence>
<dbReference type="AlphaFoldDB" id="A0A848H6Y1"/>
<keyword evidence="2" id="KW-0238">DNA-binding</keyword>
<dbReference type="Pfam" id="PF12833">
    <property type="entry name" value="HTH_18"/>
    <property type="match status" value="1"/>
</dbReference>
<dbReference type="InterPro" id="IPR009057">
    <property type="entry name" value="Homeodomain-like_sf"/>
</dbReference>
<dbReference type="Proteomes" id="UP000541185">
    <property type="component" value="Unassembled WGS sequence"/>
</dbReference>
<evidence type="ECO:0000259" key="4">
    <source>
        <dbReference type="PROSITE" id="PS01124"/>
    </source>
</evidence>
<dbReference type="GO" id="GO:0003700">
    <property type="term" value="F:DNA-binding transcription factor activity"/>
    <property type="evidence" value="ECO:0007669"/>
    <property type="project" value="InterPro"/>
</dbReference>
<dbReference type="SMART" id="SM00342">
    <property type="entry name" value="HTH_ARAC"/>
    <property type="match status" value="1"/>
</dbReference>
<keyword evidence="3" id="KW-0804">Transcription</keyword>
<accession>A0A848H6Y1</accession>
<organism evidence="5 6">
    <name type="scientific">Ramlibacter agri</name>
    <dbReference type="NCBI Taxonomy" id="2728837"/>
    <lineage>
        <taxon>Bacteria</taxon>
        <taxon>Pseudomonadati</taxon>
        <taxon>Pseudomonadota</taxon>
        <taxon>Betaproteobacteria</taxon>
        <taxon>Burkholderiales</taxon>
        <taxon>Comamonadaceae</taxon>
        <taxon>Ramlibacter</taxon>
    </lineage>
</organism>
<dbReference type="PANTHER" id="PTHR47894:SF4">
    <property type="entry name" value="HTH-TYPE TRANSCRIPTIONAL REGULATOR GADX"/>
    <property type="match status" value="1"/>
</dbReference>
<dbReference type="Pfam" id="PF12625">
    <property type="entry name" value="Arabinose_bd"/>
    <property type="match status" value="1"/>
</dbReference>
<dbReference type="InterPro" id="IPR018060">
    <property type="entry name" value="HTH_AraC"/>
</dbReference>